<name>A0A2A2M239_9BILA</name>
<protein>
    <submittedName>
        <fullName evidence="1">Uncharacterized protein</fullName>
    </submittedName>
</protein>
<evidence type="ECO:0000313" key="2">
    <source>
        <dbReference type="Proteomes" id="UP000218231"/>
    </source>
</evidence>
<organism evidence="1 2">
    <name type="scientific">Diploscapter pachys</name>
    <dbReference type="NCBI Taxonomy" id="2018661"/>
    <lineage>
        <taxon>Eukaryota</taxon>
        <taxon>Metazoa</taxon>
        <taxon>Ecdysozoa</taxon>
        <taxon>Nematoda</taxon>
        <taxon>Chromadorea</taxon>
        <taxon>Rhabditida</taxon>
        <taxon>Rhabditina</taxon>
        <taxon>Rhabditomorpha</taxon>
        <taxon>Rhabditoidea</taxon>
        <taxon>Rhabditidae</taxon>
        <taxon>Diploscapter</taxon>
    </lineage>
</organism>
<proteinExistence type="predicted"/>
<dbReference type="EMBL" id="LIAE01006167">
    <property type="protein sequence ID" value="PAV92516.1"/>
    <property type="molecule type" value="Genomic_DNA"/>
</dbReference>
<comment type="caution">
    <text evidence="1">The sequence shown here is derived from an EMBL/GenBank/DDBJ whole genome shotgun (WGS) entry which is preliminary data.</text>
</comment>
<gene>
    <name evidence="1" type="ORF">WR25_22358</name>
</gene>
<evidence type="ECO:0000313" key="1">
    <source>
        <dbReference type="EMBL" id="PAV92516.1"/>
    </source>
</evidence>
<reference evidence="1 2" key="1">
    <citation type="journal article" date="2017" name="Curr. Biol.">
        <title>Genome architecture and evolution of a unichromosomal asexual nematode.</title>
        <authorList>
            <person name="Fradin H."/>
            <person name="Zegar C."/>
            <person name="Gutwein M."/>
            <person name="Lucas J."/>
            <person name="Kovtun M."/>
            <person name="Corcoran D."/>
            <person name="Baugh L.R."/>
            <person name="Kiontke K."/>
            <person name="Gunsalus K."/>
            <person name="Fitch D.H."/>
            <person name="Piano F."/>
        </authorList>
    </citation>
    <scope>NUCLEOTIDE SEQUENCE [LARGE SCALE GENOMIC DNA]</scope>
    <source>
        <strain evidence="1">PF1309</strain>
    </source>
</reference>
<sequence>MPVAYGSWLSIKGGHSRNRQEWSIQRGPNPALVPWRNNRSAMHNARAHNQGSRMDTSLLDDWRALVEGHSDIDKSQFIALFKEHGQPHEVATILEGYKHAPELARRTLEVLAAGTLPYLYLLPTQRGTPEQLAAATRRWLDVQADFFERTGDSELMTLTRNARVICKPMADLKAIDNFDIPGTWASEALGDAVREAADCHTAADYALFEAWYGIAADYGLAWYIAAPLIALDIDFTAYFELWRLGGAFLHLGEECWVAQRFEASTEAALANALQAAGAIEVTRTSDSLEAYFPSWLTLTADLVITDHTLYAEDTKQLDFSVATRASIRIKGPGPQEHSPMADLDKIANAIARTGSRFVISFQFERTLYWQDAEGLHRDV</sequence>
<keyword evidence="2" id="KW-1185">Reference proteome</keyword>
<dbReference type="AlphaFoldDB" id="A0A2A2M239"/>
<accession>A0A2A2M239</accession>
<dbReference type="Proteomes" id="UP000218231">
    <property type="component" value="Unassembled WGS sequence"/>
</dbReference>